<dbReference type="InterPro" id="IPR006047">
    <property type="entry name" value="GH13_cat_dom"/>
</dbReference>
<evidence type="ECO:0000256" key="15">
    <source>
        <dbReference type="PIRSR" id="PIRSR006337-1"/>
    </source>
</evidence>
<dbReference type="Proteomes" id="UP000184368">
    <property type="component" value="Unassembled WGS sequence"/>
</dbReference>
<accession>A0A1M5BZA5</accession>
<dbReference type="CDD" id="cd02853">
    <property type="entry name" value="E_set_MTHase_like_N"/>
    <property type="match status" value="1"/>
</dbReference>
<dbReference type="OrthoDB" id="9761875at2"/>
<dbReference type="GO" id="GO:0005737">
    <property type="term" value="C:cytoplasm"/>
    <property type="evidence" value="ECO:0007669"/>
    <property type="project" value="UniProtKB-SubCell"/>
</dbReference>
<evidence type="ECO:0000256" key="12">
    <source>
        <dbReference type="ARBA" id="ARBA00034013"/>
    </source>
</evidence>
<dbReference type="PIRSF" id="PIRSF006337">
    <property type="entry name" value="Trehalose_TreZ"/>
    <property type="match status" value="1"/>
</dbReference>
<dbReference type="Gene3D" id="3.20.20.80">
    <property type="entry name" value="Glycosidases"/>
    <property type="match status" value="1"/>
</dbReference>
<evidence type="ECO:0000256" key="7">
    <source>
        <dbReference type="ARBA" id="ARBA00022801"/>
    </source>
</evidence>
<evidence type="ECO:0000256" key="4">
    <source>
        <dbReference type="ARBA" id="ARBA00012268"/>
    </source>
</evidence>
<dbReference type="Gene3D" id="1.10.10.760">
    <property type="entry name" value="E-set domains of sugar-utilizing enzymes"/>
    <property type="match status" value="1"/>
</dbReference>
<evidence type="ECO:0000259" key="18">
    <source>
        <dbReference type="SMART" id="SM00642"/>
    </source>
</evidence>
<evidence type="ECO:0000256" key="8">
    <source>
        <dbReference type="ARBA" id="ARBA00023277"/>
    </source>
</evidence>
<evidence type="ECO:0000256" key="9">
    <source>
        <dbReference type="ARBA" id="ARBA00023295"/>
    </source>
</evidence>
<keyword evidence="9 14" id="KW-0326">Glycosidase</keyword>
<evidence type="ECO:0000256" key="16">
    <source>
        <dbReference type="PIRSR" id="PIRSR006337-2"/>
    </source>
</evidence>
<keyword evidence="7 14" id="KW-0378">Hydrolase</keyword>
<dbReference type="Pfam" id="PF00128">
    <property type="entry name" value="Alpha-amylase"/>
    <property type="match status" value="1"/>
</dbReference>
<proteinExistence type="inferred from homology"/>
<feature type="binding site" evidence="16">
    <location>
        <begin position="324"/>
        <end position="328"/>
    </location>
    <ligand>
        <name>substrate</name>
    </ligand>
</feature>
<feature type="binding site" evidence="16">
    <location>
        <begin position="260"/>
        <end position="265"/>
    </location>
    <ligand>
        <name>substrate</name>
    </ligand>
</feature>
<reference evidence="19 20" key="1">
    <citation type="submission" date="2016-11" db="EMBL/GenBank/DDBJ databases">
        <authorList>
            <person name="Jaros S."/>
            <person name="Januszkiewicz K."/>
            <person name="Wedrychowicz H."/>
        </authorList>
    </citation>
    <scope>NUCLEOTIDE SEQUENCE [LARGE SCALE GENOMIC DNA]</scope>
    <source>
        <strain evidence="19 20">DSM 26897</strain>
    </source>
</reference>
<name>A0A1M5BZA5_9BACT</name>
<dbReference type="InterPro" id="IPR013783">
    <property type="entry name" value="Ig-like_fold"/>
</dbReference>
<evidence type="ECO:0000256" key="1">
    <source>
        <dbReference type="ARBA" id="ARBA00004496"/>
    </source>
</evidence>
<evidence type="ECO:0000256" key="3">
    <source>
        <dbReference type="ARBA" id="ARBA00008061"/>
    </source>
</evidence>
<feature type="site" description="Transition state stabilizer" evidence="17">
    <location>
        <position position="393"/>
    </location>
</feature>
<keyword evidence="8" id="KW-0119">Carbohydrate metabolism</keyword>
<dbReference type="GO" id="GO:0005992">
    <property type="term" value="P:trehalose biosynthetic process"/>
    <property type="evidence" value="ECO:0007669"/>
    <property type="project" value="UniProtKB-UniRule"/>
</dbReference>
<feature type="active site" description="Nucleophile" evidence="15">
    <location>
        <position position="262"/>
    </location>
</feature>
<evidence type="ECO:0000256" key="14">
    <source>
        <dbReference type="PIRNR" id="PIRNR006337"/>
    </source>
</evidence>
<comment type="subcellular location">
    <subcellularLocation>
        <location evidence="1 15">Cytoplasm</location>
    </subcellularLocation>
</comment>
<dbReference type="SUPFAM" id="SSF51445">
    <property type="entry name" value="(Trans)glycosidases"/>
    <property type="match status" value="1"/>
</dbReference>
<dbReference type="GO" id="GO:0033942">
    <property type="term" value="F:4-alpha-D-(1-&gt;4)-alpha-D-glucanotrehalose trehalohydrolase activity"/>
    <property type="evidence" value="ECO:0007669"/>
    <property type="project" value="UniProtKB-EC"/>
</dbReference>
<dbReference type="UniPathway" id="UPA00299"/>
<dbReference type="InterPro" id="IPR044901">
    <property type="entry name" value="Trehalose_TreZ_E-set_sf"/>
</dbReference>
<sequence>MNKELRPGAWPDGKEQTQLVVWAPLANKLTLHPEGSTETTALQPAEQGYWTLTTNRLQAGSRYKLSVDDGQPFPDPASRYQPEGVHGPSQVVQLEGFNWQDHNWQNLPLEDYIIYELHTGTFSEEGNFAGIAAKLPYLKSLGINAIEIMPVAQFPGGRNWGYDGVFPYAVQNTYGGPEGLQQLVQACHDAGIAVILDVVYNHMGPEGNYLGIYGPYFTEKYKTPWGNALNFDDAYCDGVRDYFVENALMWFRDFHIDALRLDAVHAIKDFSAVHLLQQIKQATDVLMAETGRTHFLIVELDLNDTRFINPQEKGGYGMDAQWVDEFHHALRITAGGETTGYYSDFNGIEHLAKAYRDAYVYDGQYSPHRNKKFGIPALDNPGKQFIVFSQNHDQVGNRMLGERTSTLHSVELQKLLAAAVLFSPYLPMLFMGEEWSEPNPFLYFVSHTDAELAEAVRKGRKAEFAAFHAQGEAPDPVDANTFQQSKLQWQLLEKTPHKTMLAYYQGLIQLRKTHPVLRSTVRKGLSVAGDKERNCLVLFRTNGQDALVCLMNFSQQAQSFKLPGEQAQYQKIFDSASPQWGGPKAAPENATTEVQVQPESILVYEAI</sequence>
<evidence type="ECO:0000256" key="2">
    <source>
        <dbReference type="ARBA" id="ARBA00005199"/>
    </source>
</evidence>
<keyword evidence="6" id="KW-0963">Cytoplasm</keyword>
<dbReference type="InterPro" id="IPR017853">
    <property type="entry name" value="GH"/>
</dbReference>
<evidence type="ECO:0000256" key="13">
    <source>
        <dbReference type="NCBIfam" id="TIGR02402"/>
    </source>
</evidence>
<dbReference type="STRING" id="1302690.BUE76_18045"/>
<evidence type="ECO:0000256" key="17">
    <source>
        <dbReference type="PIRSR" id="PIRSR006337-3"/>
    </source>
</evidence>
<evidence type="ECO:0000313" key="19">
    <source>
        <dbReference type="EMBL" id="SHF47677.1"/>
    </source>
</evidence>
<evidence type="ECO:0000256" key="10">
    <source>
        <dbReference type="ARBA" id="ARBA00032057"/>
    </source>
</evidence>
<dbReference type="InterPro" id="IPR013780">
    <property type="entry name" value="Glyco_hydro_b"/>
</dbReference>
<dbReference type="EC" id="3.2.1.141" evidence="4 13"/>
<dbReference type="PANTHER" id="PTHR43651:SF11">
    <property type="entry name" value="MALTO-OLIGOSYLTREHALOSE TREHALOHYDROLASE"/>
    <property type="match status" value="1"/>
</dbReference>
<organism evidence="19 20">
    <name type="scientific">Cnuella takakiae</name>
    <dbReference type="NCBI Taxonomy" id="1302690"/>
    <lineage>
        <taxon>Bacteria</taxon>
        <taxon>Pseudomonadati</taxon>
        <taxon>Bacteroidota</taxon>
        <taxon>Chitinophagia</taxon>
        <taxon>Chitinophagales</taxon>
        <taxon>Chitinophagaceae</taxon>
        <taxon>Cnuella</taxon>
    </lineage>
</organism>
<dbReference type="CDD" id="cd11325">
    <property type="entry name" value="AmyAc_GTHase"/>
    <property type="match status" value="1"/>
</dbReference>
<evidence type="ECO:0000256" key="11">
    <source>
        <dbReference type="ARBA" id="ARBA00033284"/>
    </source>
</evidence>
<comment type="similarity">
    <text evidence="3 14">Belongs to the glycosyl hydrolase 13 family.</text>
</comment>
<dbReference type="Gene3D" id="2.60.40.1180">
    <property type="entry name" value="Golgi alpha-mannosidase II"/>
    <property type="match status" value="1"/>
</dbReference>
<keyword evidence="20" id="KW-1185">Reference proteome</keyword>
<dbReference type="SUPFAM" id="SSF51011">
    <property type="entry name" value="Glycosyl hydrolase domain"/>
    <property type="match status" value="1"/>
</dbReference>
<comment type="pathway">
    <text evidence="2 14">Glycan biosynthesis; trehalose biosynthesis.</text>
</comment>
<dbReference type="RefSeq" id="WP_073043418.1">
    <property type="nucleotide sequence ID" value="NZ_FQUO01000008.1"/>
</dbReference>
<dbReference type="SUPFAM" id="SSF81296">
    <property type="entry name" value="E set domains"/>
    <property type="match status" value="1"/>
</dbReference>
<evidence type="ECO:0000256" key="5">
    <source>
        <dbReference type="ARBA" id="ARBA00015938"/>
    </source>
</evidence>
<comment type="catalytic activity">
    <reaction evidence="12 14">
        <text>hydrolysis of (1-&gt;4)-alpha-D-glucosidic linkage in 4-alpha-D-[(1-&gt;4)-alpha-D-glucanosyl]n trehalose to yield trehalose and (1-&gt;4)-alpha-D-glucan.</text>
        <dbReference type="EC" id="3.2.1.141"/>
    </reaction>
</comment>
<dbReference type="Gene3D" id="2.60.40.10">
    <property type="entry name" value="Immunoglobulins"/>
    <property type="match status" value="1"/>
</dbReference>
<dbReference type="NCBIfam" id="TIGR02402">
    <property type="entry name" value="trehalose_TreZ"/>
    <property type="match status" value="1"/>
</dbReference>
<dbReference type="PANTHER" id="PTHR43651">
    <property type="entry name" value="1,4-ALPHA-GLUCAN-BRANCHING ENZYME"/>
    <property type="match status" value="1"/>
</dbReference>
<dbReference type="SMART" id="SM00642">
    <property type="entry name" value="Aamy"/>
    <property type="match status" value="1"/>
</dbReference>
<dbReference type="AlphaFoldDB" id="A0A1M5BZA5"/>
<dbReference type="EMBL" id="FQUO01000008">
    <property type="protein sequence ID" value="SHF47677.1"/>
    <property type="molecule type" value="Genomic_DNA"/>
</dbReference>
<feature type="active site" description="Proton donor" evidence="15">
    <location>
        <position position="299"/>
    </location>
</feature>
<feature type="binding site" evidence="16">
    <location>
        <begin position="392"/>
        <end position="397"/>
    </location>
    <ligand>
        <name>substrate</name>
    </ligand>
</feature>
<evidence type="ECO:0000256" key="6">
    <source>
        <dbReference type="ARBA" id="ARBA00022490"/>
    </source>
</evidence>
<evidence type="ECO:0000313" key="20">
    <source>
        <dbReference type="Proteomes" id="UP000184368"/>
    </source>
</evidence>
<gene>
    <name evidence="19" type="ORF">SAMN05444008_108156</name>
</gene>
<dbReference type="InterPro" id="IPR012768">
    <property type="entry name" value="Trehalose_TreZ"/>
</dbReference>
<protein>
    <recommendedName>
        <fullName evidence="5 13">Malto-oligosyltrehalose trehalohydrolase</fullName>
        <shortName evidence="14">MTHase</shortName>
        <ecNumber evidence="4 13">3.2.1.141</ecNumber>
    </recommendedName>
    <alternativeName>
        <fullName evidence="11 14">4-alpha-D-((1-&gt;4)-alpha-D-glucano)trehalose trehalohydrolase</fullName>
    </alternativeName>
    <alternativeName>
        <fullName evidence="10 14">Maltooligosyl trehalose trehalohydrolase</fullName>
    </alternativeName>
</protein>
<dbReference type="InterPro" id="IPR014756">
    <property type="entry name" value="Ig_E-set"/>
</dbReference>
<feature type="domain" description="Glycosyl hydrolase family 13 catalytic" evidence="18">
    <location>
        <begin position="90"/>
        <end position="460"/>
    </location>
</feature>